<proteinExistence type="predicted"/>
<dbReference type="PANTHER" id="PTHR33990:SF1">
    <property type="entry name" value="PROTEIN YJDN"/>
    <property type="match status" value="1"/>
</dbReference>
<sequence length="144" mass="16760">MATVNTYLYFNGDCEEAFDFYKSVFNKEFKFIGRYKDVPEPARQNFPHCKDQHIMHVGLPISEETILMGADIINVESEENDAPKYFSLYLNTESKEEADRLFDSFAKEGEVKLPISEQFWGSYYGICLDKFGINWKISFSLETT</sequence>
<dbReference type="InterPro" id="IPR028973">
    <property type="entry name" value="PhnB-like"/>
</dbReference>
<dbReference type="SUPFAM" id="SSF54593">
    <property type="entry name" value="Glyoxalase/Bleomycin resistance protein/Dihydroxybiphenyl dioxygenase"/>
    <property type="match status" value="1"/>
</dbReference>
<dbReference type="CDD" id="cd06588">
    <property type="entry name" value="PhnB_like"/>
    <property type="match status" value="1"/>
</dbReference>
<name>A0A2Z4G7S0_9BACT</name>
<evidence type="ECO:0000259" key="1">
    <source>
        <dbReference type="Pfam" id="PF06983"/>
    </source>
</evidence>
<organism evidence="2 3">
    <name type="scientific">Arcticibacterium luteifluviistationis</name>
    <dbReference type="NCBI Taxonomy" id="1784714"/>
    <lineage>
        <taxon>Bacteria</taxon>
        <taxon>Pseudomonadati</taxon>
        <taxon>Bacteroidota</taxon>
        <taxon>Cytophagia</taxon>
        <taxon>Cytophagales</taxon>
        <taxon>Leadbetterellaceae</taxon>
        <taxon>Arcticibacterium</taxon>
    </lineage>
</organism>
<evidence type="ECO:0000313" key="2">
    <source>
        <dbReference type="EMBL" id="AWV97155.1"/>
    </source>
</evidence>
<reference evidence="2 3" key="1">
    <citation type="submission" date="2018-05" db="EMBL/GenBank/DDBJ databases">
        <title>Complete genome sequence of Arcticibacterium luteifluviistationis SM1504T, a cytophagaceae bacterium isolated from Arctic surface seawater.</title>
        <authorList>
            <person name="Li Y."/>
            <person name="Qin Q.-L."/>
        </authorList>
    </citation>
    <scope>NUCLEOTIDE SEQUENCE [LARGE SCALE GENOMIC DNA]</scope>
    <source>
        <strain evidence="2 3">SM1504</strain>
    </source>
</reference>
<gene>
    <name evidence="2" type="ORF">DJ013_02785</name>
</gene>
<accession>A0A2Z4G7S0</accession>
<dbReference type="AlphaFoldDB" id="A0A2Z4G7S0"/>
<protein>
    <submittedName>
        <fullName evidence="2">VOC family protein</fullName>
    </submittedName>
</protein>
<feature type="domain" description="PhnB-like" evidence="1">
    <location>
        <begin position="4"/>
        <end position="137"/>
    </location>
</feature>
<dbReference type="PANTHER" id="PTHR33990">
    <property type="entry name" value="PROTEIN YJDN-RELATED"/>
    <property type="match status" value="1"/>
</dbReference>
<dbReference type="OrthoDB" id="9795306at2"/>
<dbReference type="EMBL" id="CP029480">
    <property type="protein sequence ID" value="AWV97155.1"/>
    <property type="molecule type" value="Genomic_DNA"/>
</dbReference>
<dbReference type="RefSeq" id="WP_111370257.1">
    <property type="nucleotide sequence ID" value="NZ_CP029480.1"/>
</dbReference>
<dbReference type="Gene3D" id="3.10.180.10">
    <property type="entry name" value="2,3-Dihydroxybiphenyl 1,2-Dioxygenase, domain 1"/>
    <property type="match status" value="1"/>
</dbReference>
<dbReference type="Proteomes" id="UP000249873">
    <property type="component" value="Chromosome"/>
</dbReference>
<dbReference type="KEGG" id="als:DJ013_02785"/>
<evidence type="ECO:0000313" key="3">
    <source>
        <dbReference type="Proteomes" id="UP000249873"/>
    </source>
</evidence>
<dbReference type="Pfam" id="PF06983">
    <property type="entry name" value="3-dmu-9_3-mt"/>
    <property type="match status" value="1"/>
</dbReference>
<keyword evidence="3" id="KW-1185">Reference proteome</keyword>
<dbReference type="InterPro" id="IPR029068">
    <property type="entry name" value="Glyas_Bleomycin-R_OHBP_Dase"/>
</dbReference>